<feature type="transmembrane region" description="Helical" evidence="8">
    <location>
        <begin position="243"/>
        <end position="266"/>
    </location>
</feature>
<dbReference type="InterPro" id="IPR036259">
    <property type="entry name" value="MFS_trans_sf"/>
</dbReference>
<feature type="transmembrane region" description="Helical" evidence="8">
    <location>
        <begin position="212"/>
        <end position="237"/>
    </location>
</feature>
<dbReference type="GO" id="GO:0042910">
    <property type="term" value="F:xenobiotic transmembrane transporter activity"/>
    <property type="evidence" value="ECO:0007669"/>
    <property type="project" value="InterPro"/>
</dbReference>
<keyword evidence="7 8" id="KW-0472">Membrane</keyword>
<evidence type="ECO:0000256" key="2">
    <source>
        <dbReference type="ARBA" id="ARBA00006236"/>
    </source>
</evidence>
<dbReference type="NCBIfam" id="TIGR00710">
    <property type="entry name" value="efflux_Bcr_CflA"/>
    <property type="match status" value="1"/>
</dbReference>
<dbReference type="InterPro" id="IPR011701">
    <property type="entry name" value="MFS"/>
</dbReference>
<dbReference type="Gene3D" id="1.20.1720.10">
    <property type="entry name" value="Multidrug resistance protein D"/>
    <property type="match status" value="1"/>
</dbReference>
<dbReference type="GO" id="GO:0005886">
    <property type="term" value="C:plasma membrane"/>
    <property type="evidence" value="ECO:0007669"/>
    <property type="project" value="UniProtKB-SubCell"/>
</dbReference>
<keyword evidence="6 8" id="KW-1133">Transmembrane helix</keyword>
<proteinExistence type="inferred from homology"/>
<dbReference type="PANTHER" id="PTHR23502">
    <property type="entry name" value="MAJOR FACILITATOR SUPERFAMILY"/>
    <property type="match status" value="1"/>
</dbReference>
<evidence type="ECO:0000256" key="8">
    <source>
        <dbReference type="RuleBase" id="RU365088"/>
    </source>
</evidence>
<organism evidence="10 11">
    <name type="scientific">Larsenimonas rhizosphaerae</name>
    <dbReference type="NCBI Taxonomy" id="2944682"/>
    <lineage>
        <taxon>Bacteria</taxon>
        <taxon>Pseudomonadati</taxon>
        <taxon>Pseudomonadota</taxon>
        <taxon>Gammaproteobacteria</taxon>
        <taxon>Oceanospirillales</taxon>
        <taxon>Halomonadaceae</taxon>
        <taxon>Larsenimonas</taxon>
    </lineage>
</organism>
<dbReference type="AlphaFoldDB" id="A0AA41ZLW3"/>
<evidence type="ECO:0000256" key="1">
    <source>
        <dbReference type="ARBA" id="ARBA00004651"/>
    </source>
</evidence>
<dbReference type="GO" id="GO:1990961">
    <property type="term" value="P:xenobiotic detoxification by transmembrane export across the plasma membrane"/>
    <property type="evidence" value="ECO:0007669"/>
    <property type="project" value="InterPro"/>
</dbReference>
<comment type="caution">
    <text evidence="8">Lacks conserved residue(s) required for the propagation of feature annotation.</text>
</comment>
<protein>
    <recommendedName>
        <fullName evidence="8">Bcr/CflA family efflux transporter</fullName>
    </recommendedName>
</protein>
<keyword evidence="3 8" id="KW-0813">Transport</keyword>
<dbReference type="SUPFAM" id="SSF103473">
    <property type="entry name" value="MFS general substrate transporter"/>
    <property type="match status" value="1"/>
</dbReference>
<sequence>MHADMRQGWILLLIVLVMLTPMGVDIYLPSLAQMRLDMGGANAELQLTITLFIFTVGLGQLLAGPLTDRFGRRPWAIMGCLLYTLGAVSGMLSSSLPLLYAGRIIQGIGACIGSVVAFSAVRDAFSPHQGARVYSLLNGALCIIPAVAPVLGGGLASLYGWRTTFAFMGLFALTGALACLRFMPETLPAEKRLTGPLYRFHRFLPMLLSARFLFLALLGALGMGGILVYVTAAPLLLMDELGFSRLAFGMIFGANALVNIAAFAGATRLIDRHGRNNTLRAGLAVALLAGIMFLVSWWGLAPSAWSFMVPVAVFTVGFSLALGSALSLALEPFSDRAGSASALFGCCQMSGGAALATLVTHLPFSPYLMMGTLCTAGLGAGLLVGRHRAIGVFP</sequence>
<dbReference type="Proteomes" id="UP001165678">
    <property type="component" value="Unassembled WGS sequence"/>
</dbReference>
<dbReference type="InterPro" id="IPR004812">
    <property type="entry name" value="Efflux_drug-R_Bcr/CmlA"/>
</dbReference>
<keyword evidence="11" id="KW-1185">Reference proteome</keyword>
<comment type="caution">
    <text evidence="10">The sequence shown here is derived from an EMBL/GenBank/DDBJ whole genome shotgun (WGS) entry which is preliminary data.</text>
</comment>
<dbReference type="PANTHER" id="PTHR23502:SF70">
    <property type="entry name" value="BCR_CFLA FAMILY EFFLUX TRANSPORTER"/>
    <property type="match status" value="1"/>
</dbReference>
<dbReference type="PROSITE" id="PS50850">
    <property type="entry name" value="MFS"/>
    <property type="match status" value="1"/>
</dbReference>
<gene>
    <name evidence="10" type="ORF">OQ287_03245</name>
</gene>
<feature type="transmembrane region" description="Helical" evidence="8">
    <location>
        <begin position="342"/>
        <end position="361"/>
    </location>
</feature>
<accession>A0AA41ZLW3</accession>
<evidence type="ECO:0000256" key="7">
    <source>
        <dbReference type="ARBA" id="ARBA00023136"/>
    </source>
</evidence>
<evidence type="ECO:0000256" key="3">
    <source>
        <dbReference type="ARBA" id="ARBA00022448"/>
    </source>
</evidence>
<evidence type="ECO:0000256" key="4">
    <source>
        <dbReference type="ARBA" id="ARBA00022475"/>
    </source>
</evidence>
<dbReference type="CDD" id="cd17320">
    <property type="entry name" value="MFS_MdfA_MDR_like"/>
    <property type="match status" value="1"/>
</dbReference>
<dbReference type="RefSeq" id="WP_265895563.1">
    <property type="nucleotide sequence ID" value="NZ_JAPIVE010000001.1"/>
</dbReference>
<feature type="domain" description="Major facilitator superfamily (MFS) profile" evidence="9">
    <location>
        <begin position="9"/>
        <end position="389"/>
    </location>
</feature>
<evidence type="ECO:0000313" key="11">
    <source>
        <dbReference type="Proteomes" id="UP001165678"/>
    </source>
</evidence>
<reference evidence="10" key="1">
    <citation type="submission" date="2022-11" db="EMBL/GenBank/DDBJ databases">
        <title>Larsenimonas rhizosphaerae sp. nov., isolated from a tidal mudflat.</title>
        <authorList>
            <person name="Lee S.D."/>
            <person name="Kim I.S."/>
        </authorList>
    </citation>
    <scope>NUCLEOTIDE SEQUENCE</scope>
    <source>
        <strain evidence="10">GH2-1</strain>
    </source>
</reference>
<feature type="transmembrane region" description="Helical" evidence="8">
    <location>
        <begin position="304"/>
        <end position="330"/>
    </location>
</feature>
<evidence type="ECO:0000256" key="5">
    <source>
        <dbReference type="ARBA" id="ARBA00022692"/>
    </source>
</evidence>
<keyword evidence="5 8" id="KW-0812">Transmembrane</keyword>
<comment type="subcellular location">
    <subcellularLocation>
        <location evidence="8">Cell inner membrane</location>
        <topology evidence="8">Multi-pass membrane protein</topology>
    </subcellularLocation>
    <subcellularLocation>
        <location evidence="1">Cell membrane</location>
        <topology evidence="1">Multi-pass membrane protein</topology>
    </subcellularLocation>
</comment>
<feature type="transmembrane region" description="Helical" evidence="8">
    <location>
        <begin position="133"/>
        <end position="159"/>
    </location>
</feature>
<keyword evidence="8" id="KW-0997">Cell inner membrane</keyword>
<dbReference type="InterPro" id="IPR020846">
    <property type="entry name" value="MFS_dom"/>
</dbReference>
<feature type="transmembrane region" description="Helical" evidence="8">
    <location>
        <begin position="367"/>
        <end position="385"/>
    </location>
</feature>
<feature type="transmembrane region" description="Helical" evidence="8">
    <location>
        <begin position="165"/>
        <end position="183"/>
    </location>
</feature>
<keyword evidence="4" id="KW-1003">Cell membrane</keyword>
<evidence type="ECO:0000256" key="6">
    <source>
        <dbReference type="ARBA" id="ARBA00022989"/>
    </source>
</evidence>
<evidence type="ECO:0000259" key="9">
    <source>
        <dbReference type="PROSITE" id="PS50850"/>
    </source>
</evidence>
<dbReference type="EMBL" id="JAPIVE010000001">
    <property type="protein sequence ID" value="MCX2523245.1"/>
    <property type="molecule type" value="Genomic_DNA"/>
</dbReference>
<feature type="transmembrane region" description="Helical" evidence="8">
    <location>
        <begin position="278"/>
        <end position="298"/>
    </location>
</feature>
<dbReference type="Pfam" id="PF07690">
    <property type="entry name" value="MFS_1"/>
    <property type="match status" value="1"/>
</dbReference>
<feature type="transmembrane region" description="Helical" evidence="8">
    <location>
        <begin position="98"/>
        <end position="121"/>
    </location>
</feature>
<evidence type="ECO:0000313" key="10">
    <source>
        <dbReference type="EMBL" id="MCX2523245.1"/>
    </source>
</evidence>
<name>A0AA41ZLW3_9GAMM</name>
<feature type="transmembrane region" description="Helical" evidence="8">
    <location>
        <begin position="75"/>
        <end position="92"/>
    </location>
</feature>
<feature type="transmembrane region" description="Helical" evidence="8">
    <location>
        <begin position="47"/>
        <end position="63"/>
    </location>
</feature>
<comment type="similarity">
    <text evidence="2 8">Belongs to the major facilitator superfamily. Bcr/CmlA family.</text>
</comment>